<dbReference type="InterPro" id="IPR046250">
    <property type="entry name" value="DUF6283"/>
</dbReference>
<organism evidence="1 2">
    <name type="scientific">Variovorax paradoxus</name>
    <dbReference type="NCBI Taxonomy" id="34073"/>
    <lineage>
        <taxon>Bacteria</taxon>
        <taxon>Pseudomonadati</taxon>
        <taxon>Pseudomonadota</taxon>
        <taxon>Betaproteobacteria</taxon>
        <taxon>Burkholderiales</taxon>
        <taxon>Comamonadaceae</taxon>
        <taxon>Variovorax</taxon>
    </lineage>
</organism>
<name>A0A2W5QKR1_VARPD</name>
<reference evidence="1 2" key="1">
    <citation type="submission" date="2017-08" db="EMBL/GenBank/DDBJ databases">
        <title>Infants hospitalized years apart are colonized by the same room-sourced microbial strains.</title>
        <authorList>
            <person name="Brooks B."/>
            <person name="Olm M.R."/>
            <person name="Firek B.A."/>
            <person name="Baker R."/>
            <person name="Thomas B.C."/>
            <person name="Morowitz M.J."/>
            <person name="Banfield J.F."/>
        </authorList>
    </citation>
    <scope>NUCLEOTIDE SEQUENCE [LARGE SCALE GENOMIC DNA]</scope>
    <source>
        <strain evidence="1">S2_005_003_R2_41</strain>
    </source>
</reference>
<evidence type="ECO:0000313" key="1">
    <source>
        <dbReference type="EMBL" id="PZQ77862.1"/>
    </source>
</evidence>
<sequence>MNAPKPPHPPCASCPWRRDQDAQDIPHFSLGLAEQLARTCPDERGMGPDFGAPMFACHQSKLGGEVHCAGWLASVGHAHPSVRLGIMQGRLDAARLEPGPGWPMLHDNYADVLEKLRSTAGACAFEEEARKR</sequence>
<comment type="caution">
    <text evidence="1">The sequence shown here is derived from an EMBL/GenBank/DDBJ whole genome shotgun (WGS) entry which is preliminary data.</text>
</comment>
<dbReference type="Pfam" id="PF19800">
    <property type="entry name" value="DUF6283"/>
    <property type="match status" value="1"/>
</dbReference>
<dbReference type="Proteomes" id="UP000249135">
    <property type="component" value="Unassembled WGS sequence"/>
</dbReference>
<evidence type="ECO:0000313" key="2">
    <source>
        <dbReference type="Proteomes" id="UP000249135"/>
    </source>
</evidence>
<gene>
    <name evidence="1" type="ORF">DI563_02155</name>
</gene>
<dbReference type="EMBL" id="QFPP01000008">
    <property type="protein sequence ID" value="PZQ77862.1"/>
    <property type="molecule type" value="Genomic_DNA"/>
</dbReference>
<accession>A0A2W5QKR1</accession>
<dbReference type="AlphaFoldDB" id="A0A2W5QKR1"/>
<protein>
    <submittedName>
        <fullName evidence="1">Uncharacterized protein</fullName>
    </submittedName>
</protein>
<proteinExistence type="predicted"/>